<dbReference type="Gene3D" id="3.10.620.30">
    <property type="match status" value="1"/>
</dbReference>
<proteinExistence type="predicted"/>
<dbReference type="InterPro" id="IPR038765">
    <property type="entry name" value="Papain-like_cys_pep_sf"/>
</dbReference>
<feature type="region of interest" description="Disordered" evidence="1">
    <location>
        <begin position="290"/>
        <end position="337"/>
    </location>
</feature>
<evidence type="ECO:0000313" key="4">
    <source>
        <dbReference type="Proteomes" id="UP000305654"/>
    </source>
</evidence>
<dbReference type="EMBL" id="VCDI01000002">
    <property type="protein sequence ID" value="TLU73492.1"/>
    <property type="molecule type" value="Genomic_DNA"/>
</dbReference>
<name>A0A5R9J7E5_9PROT</name>
<dbReference type="InterPro" id="IPR013589">
    <property type="entry name" value="Bac_transglu_N"/>
</dbReference>
<sequence>MPVLSVQHVTTYRYRRPVGFGEHRMMFRPRDCVDQRLVSWHVEISPEPSLLRSVPDAFGNVITLAGFNRRGRELRVENRLVVDHAETLLDPAQVAPYARHWPFTYDLDDMIDLARVMERHYPDPEHRVDAWARSLLPESRTGATLDVLMAMTRAIKHDFTYCARYEEGVQDPARTLALQAGTCRDYAVLMMEAVRALGMASRFVTGYIYSPASEGRVNQGGGATHAWVEVFVPGCGWVDFDPTNGIVGSRDLIRVASVREPRQAVPLAGTWTGFPADSLGMTVSVHVGRVDPGREDGGSQDGTVVQLRDRDGSAPMLATAGRDPLDRRRDNSYAAPF</sequence>
<evidence type="ECO:0000259" key="2">
    <source>
        <dbReference type="SMART" id="SM00460"/>
    </source>
</evidence>
<accession>A0A5R9J7E5</accession>
<evidence type="ECO:0000256" key="1">
    <source>
        <dbReference type="SAM" id="MobiDB-lite"/>
    </source>
</evidence>
<dbReference type="PANTHER" id="PTHR33490:SF1">
    <property type="entry name" value="SLL1233 PROTEIN"/>
    <property type="match status" value="1"/>
</dbReference>
<keyword evidence="4" id="KW-1185">Reference proteome</keyword>
<feature type="domain" description="Transglutaminase-like" evidence="2">
    <location>
        <begin position="175"/>
        <end position="244"/>
    </location>
</feature>
<dbReference type="Pfam" id="PF08379">
    <property type="entry name" value="Bact_transglu_N"/>
    <property type="match status" value="1"/>
</dbReference>
<dbReference type="Proteomes" id="UP000305654">
    <property type="component" value="Unassembled WGS sequence"/>
</dbReference>
<organism evidence="3 4">
    <name type="scientific">Lichenicoccus roseus</name>
    <dbReference type="NCBI Taxonomy" id="2683649"/>
    <lineage>
        <taxon>Bacteria</taxon>
        <taxon>Pseudomonadati</taxon>
        <taxon>Pseudomonadota</taxon>
        <taxon>Alphaproteobacteria</taxon>
        <taxon>Acetobacterales</taxon>
        <taxon>Acetobacteraceae</taxon>
        <taxon>Lichenicoccus</taxon>
    </lineage>
</organism>
<protein>
    <submittedName>
        <fullName evidence="3">Transglutaminase family protein</fullName>
    </submittedName>
</protein>
<comment type="caution">
    <text evidence="3">The sequence shown here is derived from an EMBL/GenBank/DDBJ whole genome shotgun (WGS) entry which is preliminary data.</text>
</comment>
<dbReference type="InterPro" id="IPR002931">
    <property type="entry name" value="Transglutaminase-like"/>
</dbReference>
<dbReference type="PANTHER" id="PTHR33490">
    <property type="entry name" value="BLR5614 PROTEIN-RELATED"/>
    <property type="match status" value="1"/>
</dbReference>
<dbReference type="SUPFAM" id="SSF54001">
    <property type="entry name" value="Cysteine proteinases"/>
    <property type="match status" value="1"/>
</dbReference>
<reference evidence="3 4" key="1">
    <citation type="submission" date="2019-05" db="EMBL/GenBank/DDBJ databases">
        <authorList>
            <person name="Pankratov T."/>
            <person name="Grouzdev D."/>
        </authorList>
    </citation>
    <scope>NUCLEOTIDE SEQUENCE [LARGE SCALE GENOMIC DNA]</scope>
    <source>
        <strain evidence="3 4">KEBCLARHB70R</strain>
    </source>
</reference>
<evidence type="ECO:0000313" key="3">
    <source>
        <dbReference type="EMBL" id="TLU73492.1"/>
    </source>
</evidence>
<dbReference type="Pfam" id="PF01841">
    <property type="entry name" value="Transglut_core"/>
    <property type="match status" value="1"/>
</dbReference>
<dbReference type="RefSeq" id="WP_138325572.1">
    <property type="nucleotide sequence ID" value="NZ_VCDI01000002.1"/>
</dbReference>
<gene>
    <name evidence="3" type="ORF">FE263_08920</name>
</gene>
<dbReference type="AlphaFoldDB" id="A0A5R9J7E5"/>
<dbReference type="SMART" id="SM00460">
    <property type="entry name" value="TGc"/>
    <property type="match status" value="1"/>
</dbReference>
<dbReference type="OrthoDB" id="9804023at2"/>